<feature type="region of interest" description="Disordered" evidence="1">
    <location>
        <begin position="1"/>
        <end position="26"/>
    </location>
</feature>
<dbReference type="AlphaFoldDB" id="A0A1I0Q0T5"/>
<protein>
    <submittedName>
        <fullName evidence="2">Uncharacterized protein</fullName>
    </submittedName>
</protein>
<dbReference type="EMBL" id="FOJA01000001">
    <property type="protein sequence ID" value="SEW20488.1"/>
    <property type="molecule type" value="Genomic_DNA"/>
</dbReference>
<sequence>MTRHSKRELERALDDLTTEATTPGDVPDRVREAFRAALAYRYANYGSVAGDPDGDSEEMGAFLRDASDHVEEPYATALRELIDARRST</sequence>
<organism evidence="2 3">
    <name type="scientific">Halobacterium jilantaiense</name>
    <dbReference type="NCBI Taxonomy" id="355548"/>
    <lineage>
        <taxon>Archaea</taxon>
        <taxon>Methanobacteriati</taxon>
        <taxon>Methanobacteriota</taxon>
        <taxon>Stenosarchaea group</taxon>
        <taxon>Halobacteria</taxon>
        <taxon>Halobacteriales</taxon>
        <taxon>Halobacteriaceae</taxon>
        <taxon>Halobacterium</taxon>
    </lineage>
</organism>
<dbReference type="Proteomes" id="UP000198518">
    <property type="component" value="Unassembled WGS sequence"/>
</dbReference>
<dbReference type="RefSeq" id="WP_089669392.1">
    <property type="nucleotide sequence ID" value="NZ_FOJA01000001.1"/>
</dbReference>
<evidence type="ECO:0000313" key="2">
    <source>
        <dbReference type="EMBL" id="SEW20488.1"/>
    </source>
</evidence>
<dbReference type="STRING" id="355548.SAMN04487945_2160"/>
<keyword evidence="3" id="KW-1185">Reference proteome</keyword>
<accession>A0A1I0Q0T5</accession>
<gene>
    <name evidence="2" type="ORF">SAMN04487945_2160</name>
</gene>
<reference evidence="2 3" key="1">
    <citation type="submission" date="2016-10" db="EMBL/GenBank/DDBJ databases">
        <authorList>
            <person name="de Groot N.N."/>
        </authorList>
    </citation>
    <scope>NUCLEOTIDE SEQUENCE [LARGE SCALE GENOMIC DNA]</scope>
    <source>
        <strain evidence="2 3">CGMCC 1.5337</strain>
    </source>
</reference>
<name>A0A1I0Q0T5_9EURY</name>
<evidence type="ECO:0000313" key="3">
    <source>
        <dbReference type="Proteomes" id="UP000198518"/>
    </source>
</evidence>
<evidence type="ECO:0000256" key="1">
    <source>
        <dbReference type="SAM" id="MobiDB-lite"/>
    </source>
</evidence>
<proteinExistence type="predicted"/>